<dbReference type="EMBL" id="GEBQ01030305">
    <property type="protein sequence ID" value="JAT09672.1"/>
    <property type="molecule type" value="Transcribed_RNA"/>
</dbReference>
<dbReference type="PANTHER" id="PTHR46060">
    <property type="entry name" value="MARINER MOS1 TRANSPOSASE-LIKE PROTEIN"/>
    <property type="match status" value="1"/>
</dbReference>
<dbReference type="GO" id="GO:0003676">
    <property type="term" value="F:nucleic acid binding"/>
    <property type="evidence" value="ECO:0007669"/>
    <property type="project" value="InterPro"/>
</dbReference>
<feature type="non-terminal residue" evidence="1">
    <location>
        <position position="1"/>
    </location>
</feature>
<organism evidence="1">
    <name type="scientific">Graphocephala atropunctata</name>
    <dbReference type="NCBI Taxonomy" id="36148"/>
    <lineage>
        <taxon>Eukaryota</taxon>
        <taxon>Metazoa</taxon>
        <taxon>Ecdysozoa</taxon>
        <taxon>Arthropoda</taxon>
        <taxon>Hexapoda</taxon>
        <taxon>Insecta</taxon>
        <taxon>Pterygota</taxon>
        <taxon>Neoptera</taxon>
        <taxon>Paraneoptera</taxon>
        <taxon>Hemiptera</taxon>
        <taxon>Auchenorrhyncha</taxon>
        <taxon>Membracoidea</taxon>
        <taxon>Cicadellidae</taxon>
        <taxon>Cicadellinae</taxon>
        <taxon>Cicadellini</taxon>
        <taxon>Graphocephala</taxon>
    </lineage>
</organism>
<dbReference type="InterPro" id="IPR052709">
    <property type="entry name" value="Transposase-MT_Hybrid"/>
</dbReference>
<accession>A0A1B6KDY2</accession>
<name>A0A1B6KDY2_9HEMI</name>
<protein>
    <recommendedName>
        <fullName evidence="2">Tc1-like transposase DDE domain-containing protein</fullName>
    </recommendedName>
</protein>
<dbReference type="AlphaFoldDB" id="A0A1B6KDY2"/>
<dbReference type="PANTHER" id="PTHR46060:SF1">
    <property type="entry name" value="MARINER MOS1 TRANSPOSASE-LIKE PROTEIN"/>
    <property type="match status" value="1"/>
</dbReference>
<evidence type="ECO:0000313" key="1">
    <source>
        <dbReference type="EMBL" id="JAT09672.1"/>
    </source>
</evidence>
<reference evidence="1" key="1">
    <citation type="submission" date="2015-11" db="EMBL/GenBank/DDBJ databases">
        <title>De novo transcriptome assembly of four potential Pierce s Disease insect vectors from Arizona vineyards.</title>
        <authorList>
            <person name="Tassone E.E."/>
        </authorList>
    </citation>
    <scope>NUCLEOTIDE SEQUENCE</scope>
</reference>
<sequence>NKAKLFFFLLDNSRRHFAASTIALLNRFGWDVLTHPPCSPDLTPWDYHLFTKLKESFAEKRFQSDREIQTTEKTIGAKAGSFYTKGILKLVSRYTKCIENTENYIEKD</sequence>
<proteinExistence type="predicted"/>
<dbReference type="Gene3D" id="3.30.420.10">
    <property type="entry name" value="Ribonuclease H-like superfamily/Ribonuclease H"/>
    <property type="match status" value="1"/>
</dbReference>
<gene>
    <name evidence="1" type="ORF">g.44988</name>
</gene>
<dbReference type="InterPro" id="IPR036397">
    <property type="entry name" value="RNaseH_sf"/>
</dbReference>
<evidence type="ECO:0008006" key="2">
    <source>
        <dbReference type="Google" id="ProtNLM"/>
    </source>
</evidence>